<dbReference type="RefSeq" id="WP_386062829.1">
    <property type="nucleotide sequence ID" value="NZ_JBHLTQ010000004.1"/>
</dbReference>
<dbReference type="InterPro" id="IPR012349">
    <property type="entry name" value="Split_barrel_FMN-bd"/>
</dbReference>
<organism evidence="1 2">
    <name type="scientific">Winogradskyella pulchriflava</name>
    <dbReference type="NCBI Taxonomy" id="1110688"/>
    <lineage>
        <taxon>Bacteria</taxon>
        <taxon>Pseudomonadati</taxon>
        <taxon>Bacteroidota</taxon>
        <taxon>Flavobacteriia</taxon>
        <taxon>Flavobacteriales</taxon>
        <taxon>Flavobacteriaceae</taxon>
        <taxon>Winogradskyella</taxon>
    </lineage>
</organism>
<dbReference type="PIRSF" id="PIRSF010372">
    <property type="entry name" value="PaiB"/>
    <property type="match status" value="1"/>
</dbReference>
<dbReference type="InterPro" id="IPR007396">
    <property type="entry name" value="TR_PAI2-type"/>
</dbReference>
<sequence>MNYPPKHHQDNDINHMIEVIKTYPLATVISVKDNLPLITHLPLVYEDEKLIGHIDIYNPQTELLKNNNDVTILFGGPQCYISPTIYSTTQLPTWNYIKVHLKGKVKAIESKIALKQSLITMTEFLEAPDHNYVLEPDNPRLDANLNYIEMFEISITHWEGKFKLSQDKNPKDIRLAREELLRANQENIKQFLDKVF</sequence>
<name>A0ABV6Q8W9_9FLAO</name>
<dbReference type="Proteomes" id="UP001589832">
    <property type="component" value="Unassembled WGS sequence"/>
</dbReference>
<dbReference type="SUPFAM" id="SSF50475">
    <property type="entry name" value="FMN-binding split barrel"/>
    <property type="match status" value="1"/>
</dbReference>
<accession>A0ABV6Q8W9</accession>
<proteinExistence type="predicted"/>
<dbReference type="EMBL" id="JBHLTQ010000004">
    <property type="protein sequence ID" value="MFC0604720.1"/>
    <property type="molecule type" value="Genomic_DNA"/>
</dbReference>
<protein>
    <submittedName>
        <fullName evidence="1">FMN-binding negative transcriptional regulator</fullName>
    </submittedName>
</protein>
<dbReference type="Gene3D" id="2.30.110.10">
    <property type="entry name" value="Electron Transport, Fmn-binding Protein, Chain A"/>
    <property type="match status" value="1"/>
</dbReference>
<reference evidence="1 2" key="1">
    <citation type="submission" date="2024-09" db="EMBL/GenBank/DDBJ databases">
        <authorList>
            <person name="Sun Q."/>
            <person name="Mori K."/>
        </authorList>
    </citation>
    <scope>NUCLEOTIDE SEQUENCE [LARGE SCALE GENOMIC DNA]</scope>
    <source>
        <strain evidence="1 2">NCAIM B.02481</strain>
    </source>
</reference>
<dbReference type="Pfam" id="PF04299">
    <property type="entry name" value="FMN_bind_2"/>
    <property type="match status" value="1"/>
</dbReference>
<dbReference type="PANTHER" id="PTHR35802:SF1">
    <property type="entry name" value="PROTEASE SYNTHASE AND SPORULATION PROTEIN PAI 2"/>
    <property type="match status" value="1"/>
</dbReference>
<gene>
    <name evidence="1" type="ORF">ACFFGA_09155</name>
</gene>
<comment type="caution">
    <text evidence="1">The sequence shown here is derived from an EMBL/GenBank/DDBJ whole genome shotgun (WGS) entry which is preliminary data.</text>
</comment>
<evidence type="ECO:0000313" key="2">
    <source>
        <dbReference type="Proteomes" id="UP001589832"/>
    </source>
</evidence>
<evidence type="ECO:0000313" key="1">
    <source>
        <dbReference type="EMBL" id="MFC0604720.1"/>
    </source>
</evidence>
<dbReference type="PANTHER" id="PTHR35802">
    <property type="entry name" value="PROTEASE SYNTHASE AND SPORULATION PROTEIN PAI 2"/>
    <property type="match status" value="1"/>
</dbReference>
<keyword evidence="2" id="KW-1185">Reference proteome</keyword>